<dbReference type="EMBL" id="JARBJD010000249">
    <property type="protein sequence ID" value="KAK2945722.1"/>
    <property type="molecule type" value="Genomic_DNA"/>
</dbReference>
<name>A0ABQ9X1R5_9EUKA</name>
<accession>A0ABQ9X1R5</accession>
<sequence>MFTTVLESRSVSIRRGTQPEAPKLYPCSLTPNENRGPVPTDRCFDSNERPVPITVMASLLVLGKLDKVEDGEESSDGGGWAKPTNGAIEKMADPKEVSQFSDVVIMNGDVLPFDVIVLDEKRTVEPAIEQIPFPSEFKIA</sequence>
<proteinExistence type="predicted"/>
<organism evidence="2 3">
    <name type="scientific">Blattamonas nauphoetae</name>
    <dbReference type="NCBI Taxonomy" id="2049346"/>
    <lineage>
        <taxon>Eukaryota</taxon>
        <taxon>Metamonada</taxon>
        <taxon>Preaxostyla</taxon>
        <taxon>Oxymonadida</taxon>
        <taxon>Blattamonas</taxon>
    </lineage>
</organism>
<dbReference type="Proteomes" id="UP001281761">
    <property type="component" value="Unassembled WGS sequence"/>
</dbReference>
<evidence type="ECO:0000256" key="1">
    <source>
        <dbReference type="SAM" id="MobiDB-lite"/>
    </source>
</evidence>
<evidence type="ECO:0000313" key="3">
    <source>
        <dbReference type="Proteomes" id="UP001281761"/>
    </source>
</evidence>
<reference evidence="2 3" key="1">
    <citation type="journal article" date="2022" name="bioRxiv">
        <title>Genomics of Preaxostyla Flagellates Illuminates Evolutionary Transitions and the Path Towards Mitochondrial Loss.</title>
        <authorList>
            <person name="Novak L.V.F."/>
            <person name="Treitli S.C."/>
            <person name="Pyrih J."/>
            <person name="Halakuc P."/>
            <person name="Pipaliya S.V."/>
            <person name="Vacek V."/>
            <person name="Brzon O."/>
            <person name="Soukal P."/>
            <person name="Eme L."/>
            <person name="Dacks J.B."/>
            <person name="Karnkowska A."/>
            <person name="Elias M."/>
            <person name="Hampl V."/>
        </authorList>
    </citation>
    <scope>NUCLEOTIDE SEQUENCE [LARGE SCALE GENOMIC DNA]</scope>
    <source>
        <strain evidence="2">NAU3</strain>
        <tissue evidence="2">Gut</tissue>
    </source>
</reference>
<feature type="compositionally biased region" description="Polar residues" evidence="1">
    <location>
        <begin position="1"/>
        <end position="11"/>
    </location>
</feature>
<comment type="caution">
    <text evidence="2">The sequence shown here is derived from an EMBL/GenBank/DDBJ whole genome shotgun (WGS) entry which is preliminary data.</text>
</comment>
<gene>
    <name evidence="2" type="ORF">BLNAU_19335</name>
</gene>
<evidence type="ECO:0000313" key="2">
    <source>
        <dbReference type="EMBL" id="KAK2945722.1"/>
    </source>
</evidence>
<feature type="region of interest" description="Disordered" evidence="1">
    <location>
        <begin position="1"/>
        <end position="45"/>
    </location>
</feature>
<keyword evidence="3" id="KW-1185">Reference proteome</keyword>
<protein>
    <submittedName>
        <fullName evidence="2">Uncharacterized protein</fullName>
    </submittedName>
</protein>